<keyword evidence="3 6" id="KW-1133">Transmembrane helix</keyword>
<dbReference type="EMBL" id="CP002480">
    <property type="protein sequence ID" value="ADW68640.1"/>
    <property type="molecule type" value="Genomic_DNA"/>
</dbReference>
<accession>E8WXM4</accession>
<evidence type="ECO:0000313" key="8">
    <source>
        <dbReference type="Proteomes" id="UP000000343"/>
    </source>
</evidence>
<dbReference type="PANTHER" id="PTHR33446">
    <property type="entry name" value="PROTEIN TONB-RELATED"/>
    <property type="match status" value="1"/>
</dbReference>
<keyword evidence="4 6" id="KW-0472">Membrane</keyword>
<proteinExistence type="predicted"/>
<evidence type="ECO:0000256" key="5">
    <source>
        <dbReference type="SAM" id="MobiDB-lite"/>
    </source>
</evidence>
<dbReference type="InterPro" id="IPR051045">
    <property type="entry name" value="TonB-dependent_transducer"/>
</dbReference>
<evidence type="ECO:0000256" key="4">
    <source>
        <dbReference type="ARBA" id="ARBA00023136"/>
    </source>
</evidence>
<name>E8WXM4_GRATM</name>
<feature type="region of interest" description="Disordered" evidence="5">
    <location>
        <begin position="85"/>
        <end position="181"/>
    </location>
</feature>
<sequence>MPTDHLPTRPDTTPEEKKPREGGFALALGVHAGIIALVIGYAYLRPSTKRWGDESPIAGSIQASMVTALPLPPRPKPIEESVLATEKPSIAPTPPPPTPIPPKAKAEPVKPKAEPPPKPKEVLIPTKATPPKPTPKVAERETPEPPRRAPATPPPPTPKATTGETSATAIPQSTTQLKNGTSAITVEERSFGNRYAYYIRLISQKVNEQWLQQQQQVDARSSNGKRATITFTINRDGTPTEARVNTRSGSSSLDAAALRAIQSVDGFGPLPQGDHISVDFSFDFHAQ</sequence>
<protein>
    <submittedName>
        <fullName evidence="7">TonB family protein</fullName>
    </submittedName>
</protein>
<dbReference type="KEGG" id="acm:AciX9_1587"/>
<evidence type="ECO:0000256" key="1">
    <source>
        <dbReference type="ARBA" id="ARBA00004167"/>
    </source>
</evidence>
<organism evidence="8">
    <name type="scientific">Granulicella tundricola (strain ATCC BAA-1859 / DSM 23138 / MP5ACTX9)</name>
    <dbReference type="NCBI Taxonomy" id="1198114"/>
    <lineage>
        <taxon>Bacteria</taxon>
        <taxon>Pseudomonadati</taxon>
        <taxon>Acidobacteriota</taxon>
        <taxon>Terriglobia</taxon>
        <taxon>Terriglobales</taxon>
        <taxon>Acidobacteriaceae</taxon>
        <taxon>Granulicella</taxon>
    </lineage>
</organism>
<evidence type="ECO:0000313" key="7">
    <source>
        <dbReference type="EMBL" id="ADW68640.1"/>
    </source>
</evidence>
<feature type="transmembrane region" description="Helical" evidence="6">
    <location>
        <begin position="24"/>
        <end position="44"/>
    </location>
</feature>
<dbReference type="STRING" id="1198114.AciX9_1587"/>
<dbReference type="eggNOG" id="COG0810">
    <property type="taxonomic scope" value="Bacteria"/>
</dbReference>
<feature type="compositionally biased region" description="Pro residues" evidence="5">
    <location>
        <begin position="91"/>
        <end position="102"/>
    </location>
</feature>
<evidence type="ECO:0000256" key="6">
    <source>
        <dbReference type="SAM" id="Phobius"/>
    </source>
</evidence>
<dbReference type="Gene3D" id="3.30.1150.10">
    <property type="match status" value="1"/>
</dbReference>
<feature type="compositionally biased region" description="Basic and acidic residues" evidence="5">
    <location>
        <begin position="104"/>
        <end position="121"/>
    </location>
</feature>
<feature type="compositionally biased region" description="Polar residues" evidence="5">
    <location>
        <begin position="159"/>
        <end position="181"/>
    </location>
</feature>
<feature type="compositionally biased region" description="Basic and acidic residues" evidence="5">
    <location>
        <begin position="137"/>
        <end position="147"/>
    </location>
</feature>
<keyword evidence="2 6" id="KW-0812">Transmembrane</keyword>
<evidence type="ECO:0000256" key="3">
    <source>
        <dbReference type="ARBA" id="ARBA00022989"/>
    </source>
</evidence>
<dbReference type="RefSeq" id="WP_013579959.1">
    <property type="nucleotide sequence ID" value="NC_015064.1"/>
</dbReference>
<keyword evidence="8" id="KW-1185">Reference proteome</keyword>
<dbReference type="InterPro" id="IPR006260">
    <property type="entry name" value="TonB/TolA_C"/>
</dbReference>
<comment type="subcellular location">
    <subcellularLocation>
        <location evidence="1">Membrane</location>
        <topology evidence="1">Single-pass membrane protein</topology>
    </subcellularLocation>
</comment>
<feature type="region of interest" description="Disordered" evidence="5">
    <location>
        <begin position="1"/>
        <end position="21"/>
    </location>
</feature>
<dbReference type="AlphaFoldDB" id="E8WXM4"/>
<reference evidence="8" key="1">
    <citation type="submission" date="2011-01" db="EMBL/GenBank/DDBJ databases">
        <title>Complete sequence of chromosome of Acidobacterium sp. MP5ACTX9.</title>
        <authorList>
            <consortium name="US DOE Joint Genome Institute"/>
            <person name="Lucas S."/>
            <person name="Copeland A."/>
            <person name="Lapidus A."/>
            <person name="Cheng J.-F."/>
            <person name="Goodwin L."/>
            <person name="Pitluck S."/>
            <person name="Teshima H."/>
            <person name="Detter J.C."/>
            <person name="Han C."/>
            <person name="Tapia R."/>
            <person name="Land M."/>
            <person name="Hauser L."/>
            <person name="Kyrpides N."/>
            <person name="Ivanova N."/>
            <person name="Ovchinnikova G."/>
            <person name="Pagani I."/>
            <person name="Rawat S.R."/>
            <person name="Mannisto M."/>
            <person name="Haggblom M.M."/>
            <person name="Woyke T."/>
        </authorList>
    </citation>
    <scope>NUCLEOTIDE SEQUENCE [LARGE SCALE GENOMIC DNA]</scope>
    <source>
        <strain evidence="8">MP5ACTX9</strain>
    </source>
</reference>
<dbReference type="HOGENOM" id="CLU_084442_0_0_0"/>
<dbReference type="PRINTS" id="PR01217">
    <property type="entry name" value="PRICHEXTENSN"/>
</dbReference>
<dbReference type="Pfam" id="PF13103">
    <property type="entry name" value="TonB_2"/>
    <property type="match status" value="1"/>
</dbReference>
<evidence type="ECO:0000256" key="2">
    <source>
        <dbReference type="ARBA" id="ARBA00022692"/>
    </source>
</evidence>
<dbReference type="NCBIfam" id="TIGR01352">
    <property type="entry name" value="tonB_Cterm"/>
    <property type="match status" value="1"/>
</dbReference>
<dbReference type="GO" id="GO:0016020">
    <property type="term" value="C:membrane"/>
    <property type="evidence" value="ECO:0007669"/>
    <property type="project" value="UniProtKB-SubCell"/>
</dbReference>
<dbReference type="SUPFAM" id="SSF74653">
    <property type="entry name" value="TolA/TonB C-terminal domain"/>
    <property type="match status" value="1"/>
</dbReference>
<dbReference type="Proteomes" id="UP000000343">
    <property type="component" value="Chromosome"/>
</dbReference>
<dbReference type="PaxDb" id="1198114-AciX9_1587"/>
<gene>
    <name evidence="7" type="ordered locus">AciX9_1587</name>
</gene>
<dbReference type="OrthoDB" id="119084at2"/>
<dbReference type="PANTHER" id="PTHR33446:SF13">
    <property type="entry name" value="TONB PROTEIN"/>
    <property type="match status" value="1"/>
</dbReference>